<dbReference type="Gene3D" id="3.30.559.10">
    <property type="entry name" value="Chloramphenicol acetyltransferase-like domain"/>
    <property type="match status" value="1"/>
</dbReference>
<reference evidence="1" key="1">
    <citation type="submission" date="2022-08" db="EMBL/GenBank/DDBJ databases">
        <authorList>
            <person name="Gutierrez-Valencia J."/>
        </authorList>
    </citation>
    <scope>NUCLEOTIDE SEQUENCE</scope>
</reference>
<gene>
    <name evidence="1" type="ORF">LITE_LOCUS7109</name>
</gene>
<dbReference type="EMBL" id="CAMGYJ010000003">
    <property type="protein sequence ID" value="CAI0391307.1"/>
    <property type="molecule type" value="Genomic_DNA"/>
</dbReference>
<evidence type="ECO:0000313" key="2">
    <source>
        <dbReference type="Proteomes" id="UP001154282"/>
    </source>
</evidence>
<keyword evidence="2" id="KW-1185">Reference proteome</keyword>
<protein>
    <submittedName>
        <fullName evidence="1">Uncharacterized protein</fullName>
    </submittedName>
</protein>
<proteinExistence type="predicted"/>
<sequence>MGSDRQKPLLSVSPFFDRTILKGTGEPVITHAGGFVHESIRMVEDGYMRSAIDYFEEKWARPSMAATLVITMWSRMAFDEENFGWGGPLFSARLGFPGTK</sequence>
<name>A0AAV0I132_9ROSI</name>
<dbReference type="AlphaFoldDB" id="A0AAV0I132"/>
<comment type="caution">
    <text evidence="1">The sequence shown here is derived from an EMBL/GenBank/DDBJ whole genome shotgun (WGS) entry which is preliminary data.</text>
</comment>
<accession>A0AAV0I132</accession>
<evidence type="ECO:0000313" key="1">
    <source>
        <dbReference type="EMBL" id="CAI0391307.1"/>
    </source>
</evidence>
<organism evidence="1 2">
    <name type="scientific">Linum tenue</name>
    <dbReference type="NCBI Taxonomy" id="586396"/>
    <lineage>
        <taxon>Eukaryota</taxon>
        <taxon>Viridiplantae</taxon>
        <taxon>Streptophyta</taxon>
        <taxon>Embryophyta</taxon>
        <taxon>Tracheophyta</taxon>
        <taxon>Spermatophyta</taxon>
        <taxon>Magnoliopsida</taxon>
        <taxon>eudicotyledons</taxon>
        <taxon>Gunneridae</taxon>
        <taxon>Pentapetalae</taxon>
        <taxon>rosids</taxon>
        <taxon>fabids</taxon>
        <taxon>Malpighiales</taxon>
        <taxon>Linaceae</taxon>
        <taxon>Linum</taxon>
    </lineage>
</organism>
<dbReference type="Proteomes" id="UP001154282">
    <property type="component" value="Unassembled WGS sequence"/>
</dbReference>
<dbReference type="InterPro" id="IPR023213">
    <property type="entry name" value="CAT-like_dom_sf"/>
</dbReference>